<dbReference type="Pfam" id="PF01613">
    <property type="entry name" value="Flavin_Reduct"/>
    <property type="match status" value="1"/>
</dbReference>
<evidence type="ECO:0000313" key="3">
    <source>
        <dbReference type="Proteomes" id="UP000305041"/>
    </source>
</evidence>
<dbReference type="PANTHER" id="PTHR43812:SF2">
    <property type="entry name" value="FLAVIN REDUCTASE LIKE DOMAIN-CONTAINING PROTEIN"/>
    <property type="match status" value="1"/>
</dbReference>
<dbReference type="RefSeq" id="WP_138164524.1">
    <property type="nucleotide sequence ID" value="NZ_VAUA01000010.1"/>
</dbReference>
<evidence type="ECO:0000259" key="1">
    <source>
        <dbReference type="SMART" id="SM00903"/>
    </source>
</evidence>
<organism evidence="2 3">
    <name type="scientific">Parasedimentitalea maritima</name>
    <dbReference type="NCBI Taxonomy" id="2578117"/>
    <lineage>
        <taxon>Bacteria</taxon>
        <taxon>Pseudomonadati</taxon>
        <taxon>Pseudomonadota</taxon>
        <taxon>Alphaproteobacteria</taxon>
        <taxon>Rhodobacterales</taxon>
        <taxon>Paracoccaceae</taxon>
        <taxon>Parasedimentitalea</taxon>
    </lineage>
</organism>
<proteinExistence type="predicted"/>
<gene>
    <name evidence="2" type="ORF">FEE96_18085</name>
</gene>
<name>A0ABY2UQR6_9RHOB</name>
<protein>
    <submittedName>
        <fullName evidence="2">Flavin reductase family protein</fullName>
    </submittedName>
</protein>
<dbReference type="SUPFAM" id="SSF50475">
    <property type="entry name" value="FMN-binding split barrel"/>
    <property type="match status" value="1"/>
</dbReference>
<dbReference type="Proteomes" id="UP000305041">
    <property type="component" value="Unassembled WGS sequence"/>
</dbReference>
<feature type="domain" description="Flavin reductase like" evidence="1">
    <location>
        <begin position="18"/>
        <end position="173"/>
    </location>
</feature>
<dbReference type="InterPro" id="IPR002563">
    <property type="entry name" value="Flavin_Rdtase-like_dom"/>
</dbReference>
<dbReference type="PANTHER" id="PTHR43812">
    <property type="entry name" value="BLR2425 PROTEIN"/>
    <property type="match status" value="1"/>
</dbReference>
<sequence length="202" mass="22051">MFYRPEDGHGLPHNPFNAIVTPRPIGWISTRSAEGVNNLAPYSFFNAVAYEPPQVMFASTGSKPDQNGTKDSVANIIETGVFCVNIVEYAMRDAMNASSAALPREADEFTHADLAMQDCNTIPCARVAAAPAALECKLTNVVTLPGEANRVVFGEVLGIHMRDDCLVDGTFDVTRFVPLARMGYRDYSAVREVFSLTRPDDT</sequence>
<dbReference type="SMART" id="SM00903">
    <property type="entry name" value="Flavin_Reduct"/>
    <property type="match status" value="1"/>
</dbReference>
<dbReference type="Gene3D" id="2.30.110.10">
    <property type="entry name" value="Electron Transport, Fmn-binding Protein, Chain A"/>
    <property type="match status" value="1"/>
</dbReference>
<keyword evidence="3" id="KW-1185">Reference proteome</keyword>
<accession>A0ABY2UQR6</accession>
<comment type="caution">
    <text evidence="2">The sequence shown here is derived from an EMBL/GenBank/DDBJ whole genome shotgun (WGS) entry which is preliminary data.</text>
</comment>
<dbReference type="EMBL" id="VAUA01000010">
    <property type="protein sequence ID" value="TLP58342.1"/>
    <property type="molecule type" value="Genomic_DNA"/>
</dbReference>
<dbReference type="InterPro" id="IPR012349">
    <property type="entry name" value="Split_barrel_FMN-bd"/>
</dbReference>
<reference evidence="2 3" key="1">
    <citation type="submission" date="2019-05" db="EMBL/GenBank/DDBJ databases">
        <title>Draft genome sequence of Pelagicola sp. DSW4-44.</title>
        <authorList>
            <person name="Oh J."/>
        </authorList>
    </citation>
    <scope>NUCLEOTIDE SEQUENCE [LARGE SCALE GENOMIC DNA]</scope>
    <source>
        <strain evidence="2 3">DSW4-44</strain>
    </source>
</reference>
<evidence type="ECO:0000313" key="2">
    <source>
        <dbReference type="EMBL" id="TLP58342.1"/>
    </source>
</evidence>